<feature type="non-terminal residue" evidence="1">
    <location>
        <position position="115"/>
    </location>
</feature>
<name>A0ACB6R7J8_9PLEO</name>
<keyword evidence="2" id="KW-1185">Reference proteome</keyword>
<protein>
    <submittedName>
        <fullName evidence="1">Uncharacterized protein</fullName>
    </submittedName>
</protein>
<feature type="non-terminal residue" evidence="1">
    <location>
        <position position="1"/>
    </location>
</feature>
<organism evidence="1 2">
    <name type="scientific">Lindgomyces ingoldianus</name>
    <dbReference type="NCBI Taxonomy" id="673940"/>
    <lineage>
        <taxon>Eukaryota</taxon>
        <taxon>Fungi</taxon>
        <taxon>Dikarya</taxon>
        <taxon>Ascomycota</taxon>
        <taxon>Pezizomycotina</taxon>
        <taxon>Dothideomycetes</taxon>
        <taxon>Pleosporomycetidae</taxon>
        <taxon>Pleosporales</taxon>
        <taxon>Lindgomycetaceae</taxon>
        <taxon>Lindgomyces</taxon>
    </lineage>
</organism>
<accession>A0ACB6R7J8</accession>
<sequence length="115" mass="13211">EICAEISRTVALQHYSPIEDHNDAYSNLVALKRQLAPTSTDRQRILIEQYRALQKKPRKDFEAWLNEWLQTVGQCRRASLPDVQGTRAQTDFLHTIKPLAPEFAASALLHITEKE</sequence>
<evidence type="ECO:0000313" key="2">
    <source>
        <dbReference type="Proteomes" id="UP000799755"/>
    </source>
</evidence>
<comment type="caution">
    <text evidence="1">The sequence shown here is derived from an EMBL/GenBank/DDBJ whole genome shotgun (WGS) entry which is preliminary data.</text>
</comment>
<gene>
    <name evidence="1" type="ORF">BDR25DRAFT_186331</name>
</gene>
<dbReference type="EMBL" id="MU003496">
    <property type="protein sequence ID" value="KAF2475151.1"/>
    <property type="molecule type" value="Genomic_DNA"/>
</dbReference>
<evidence type="ECO:0000313" key="1">
    <source>
        <dbReference type="EMBL" id="KAF2475151.1"/>
    </source>
</evidence>
<proteinExistence type="predicted"/>
<dbReference type="Proteomes" id="UP000799755">
    <property type="component" value="Unassembled WGS sequence"/>
</dbReference>
<reference evidence="1" key="1">
    <citation type="journal article" date="2020" name="Stud. Mycol.">
        <title>101 Dothideomycetes genomes: a test case for predicting lifestyles and emergence of pathogens.</title>
        <authorList>
            <person name="Haridas S."/>
            <person name="Albert R."/>
            <person name="Binder M."/>
            <person name="Bloem J."/>
            <person name="Labutti K."/>
            <person name="Salamov A."/>
            <person name="Andreopoulos B."/>
            <person name="Baker S."/>
            <person name="Barry K."/>
            <person name="Bills G."/>
            <person name="Bluhm B."/>
            <person name="Cannon C."/>
            <person name="Castanera R."/>
            <person name="Culley D."/>
            <person name="Daum C."/>
            <person name="Ezra D."/>
            <person name="Gonzalez J."/>
            <person name="Henrissat B."/>
            <person name="Kuo A."/>
            <person name="Liang C."/>
            <person name="Lipzen A."/>
            <person name="Lutzoni F."/>
            <person name="Magnuson J."/>
            <person name="Mondo S."/>
            <person name="Nolan M."/>
            <person name="Ohm R."/>
            <person name="Pangilinan J."/>
            <person name="Park H.-J."/>
            <person name="Ramirez L."/>
            <person name="Alfaro M."/>
            <person name="Sun H."/>
            <person name="Tritt A."/>
            <person name="Yoshinaga Y."/>
            <person name="Zwiers L.-H."/>
            <person name="Turgeon B."/>
            <person name="Goodwin S."/>
            <person name="Spatafora J."/>
            <person name="Crous P."/>
            <person name="Grigoriev I."/>
        </authorList>
    </citation>
    <scope>NUCLEOTIDE SEQUENCE</scope>
    <source>
        <strain evidence="1">ATCC 200398</strain>
    </source>
</reference>